<feature type="transmembrane region" description="Helical" evidence="7">
    <location>
        <begin position="255"/>
        <end position="274"/>
    </location>
</feature>
<dbReference type="Gene3D" id="1.20.1250.20">
    <property type="entry name" value="MFS general substrate transporter like domains"/>
    <property type="match status" value="1"/>
</dbReference>
<comment type="caution">
    <text evidence="9">The sequence shown here is derived from an EMBL/GenBank/DDBJ whole genome shotgun (WGS) entry which is preliminary data.</text>
</comment>
<keyword evidence="2" id="KW-0813">Transport</keyword>
<comment type="subcellular location">
    <subcellularLocation>
        <location evidence="1">Cell membrane</location>
        <topology evidence="1">Multi-pass membrane protein</topology>
    </subcellularLocation>
</comment>
<keyword evidence="4 7" id="KW-0812">Transmembrane</keyword>
<organism evidence="9 10">
    <name type="scientific">Cytobacillus spartinae</name>
    <dbReference type="NCBI Taxonomy" id="3299023"/>
    <lineage>
        <taxon>Bacteria</taxon>
        <taxon>Bacillati</taxon>
        <taxon>Bacillota</taxon>
        <taxon>Bacilli</taxon>
        <taxon>Bacillales</taxon>
        <taxon>Bacillaceae</taxon>
        <taxon>Cytobacillus</taxon>
    </lineage>
</organism>
<evidence type="ECO:0000256" key="6">
    <source>
        <dbReference type="ARBA" id="ARBA00023136"/>
    </source>
</evidence>
<dbReference type="Pfam" id="PF07690">
    <property type="entry name" value="MFS_1"/>
    <property type="match status" value="1"/>
</dbReference>
<feature type="domain" description="Major facilitator superfamily (MFS) profile" evidence="8">
    <location>
        <begin position="1"/>
        <end position="193"/>
    </location>
</feature>
<evidence type="ECO:0000256" key="7">
    <source>
        <dbReference type="SAM" id="Phobius"/>
    </source>
</evidence>
<keyword evidence="5 7" id="KW-1133">Transmembrane helix</keyword>
<dbReference type="InterPro" id="IPR011701">
    <property type="entry name" value="MFS"/>
</dbReference>
<dbReference type="CDD" id="cd06173">
    <property type="entry name" value="MFS_MefA_like"/>
    <property type="match status" value="1"/>
</dbReference>
<proteinExistence type="predicted"/>
<feature type="transmembrane region" description="Helical" evidence="7">
    <location>
        <begin position="103"/>
        <end position="124"/>
    </location>
</feature>
<evidence type="ECO:0000256" key="2">
    <source>
        <dbReference type="ARBA" id="ARBA00022448"/>
    </source>
</evidence>
<feature type="transmembrane region" description="Helical" evidence="7">
    <location>
        <begin position="385"/>
        <end position="406"/>
    </location>
</feature>
<keyword evidence="10" id="KW-1185">Reference proteome</keyword>
<gene>
    <name evidence="9" type="ORF">ACFYKX_12335</name>
</gene>
<evidence type="ECO:0000259" key="8">
    <source>
        <dbReference type="PROSITE" id="PS50850"/>
    </source>
</evidence>
<sequence>MALQIMKNLNFRRFLLGESVALFGYYALQIAISLYLLDITKSAAMFASAFIINTAPTLVFGVMAGVLVDKVNRKRLLITIDLLRAILLLATFGYSLVAELNQLIIFALLLFLGTCNVFFTPAFVTILPAILKKDDFVEGNSIKNTVLEGTKIAAPIIGAFLYTAFGVEVVIILAGLLFVISALFIKTLKIEQNVEMSSKQPVLKDLKEGFLVFRDSRLTSLVINGFLTHLFLTAIFQMGFPFIIKEVFNGSNLDIGMIESFATVGIVTSVLGVAYMKNKITVATGILYGIFGMIVTVLPLFLLGNSSFLNWLQDHSLRHLFYFSIVTFGMFWVRGFYGAFFVAFYQQNVEQNKLGRFFSVMSIFFALGQILGFQLFGYLLDHYSLTISIIVLGIGMVLKAIVHIPFMMVDKKYQKSNSLETKAI</sequence>
<evidence type="ECO:0000313" key="9">
    <source>
        <dbReference type="EMBL" id="MFE8701384.1"/>
    </source>
</evidence>
<feature type="transmembrane region" description="Helical" evidence="7">
    <location>
        <begin position="357"/>
        <end position="379"/>
    </location>
</feature>
<evidence type="ECO:0000256" key="4">
    <source>
        <dbReference type="ARBA" id="ARBA00022692"/>
    </source>
</evidence>
<evidence type="ECO:0000256" key="3">
    <source>
        <dbReference type="ARBA" id="ARBA00022475"/>
    </source>
</evidence>
<feature type="transmembrane region" description="Helical" evidence="7">
    <location>
        <begin position="20"/>
        <end position="37"/>
    </location>
</feature>
<feature type="transmembrane region" description="Helical" evidence="7">
    <location>
        <begin position="169"/>
        <end position="188"/>
    </location>
</feature>
<feature type="transmembrane region" description="Helical" evidence="7">
    <location>
        <begin position="320"/>
        <end position="345"/>
    </location>
</feature>
<protein>
    <submittedName>
        <fullName evidence="9">MFS transporter</fullName>
    </submittedName>
</protein>
<feature type="transmembrane region" description="Helical" evidence="7">
    <location>
        <begin position="221"/>
        <end position="243"/>
    </location>
</feature>
<evidence type="ECO:0000313" key="10">
    <source>
        <dbReference type="Proteomes" id="UP001601059"/>
    </source>
</evidence>
<feature type="transmembrane region" description="Helical" evidence="7">
    <location>
        <begin position="76"/>
        <end position="97"/>
    </location>
</feature>
<dbReference type="InterPro" id="IPR036259">
    <property type="entry name" value="MFS_trans_sf"/>
</dbReference>
<feature type="transmembrane region" description="Helical" evidence="7">
    <location>
        <begin position="286"/>
        <end position="308"/>
    </location>
</feature>
<dbReference type="PANTHER" id="PTHR43266">
    <property type="entry name" value="MACROLIDE-EFFLUX PROTEIN"/>
    <property type="match status" value="1"/>
</dbReference>
<reference evidence="9 10" key="1">
    <citation type="submission" date="2024-08" db="EMBL/GenBank/DDBJ databases">
        <title>Two novel Cytobacillus novel species.</title>
        <authorList>
            <person name="Liu G."/>
        </authorList>
    </citation>
    <scope>NUCLEOTIDE SEQUENCE [LARGE SCALE GENOMIC DNA]</scope>
    <source>
        <strain evidence="9 10">FJAT-54145</strain>
    </source>
</reference>
<feature type="transmembrane region" description="Helical" evidence="7">
    <location>
        <begin position="43"/>
        <end position="64"/>
    </location>
</feature>
<keyword evidence="6 7" id="KW-0472">Membrane</keyword>
<dbReference type="EMBL" id="JBIACK010000005">
    <property type="protein sequence ID" value="MFE8701384.1"/>
    <property type="molecule type" value="Genomic_DNA"/>
</dbReference>
<accession>A0ABW6KAY7</accession>
<dbReference type="RefSeq" id="WP_389361350.1">
    <property type="nucleotide sequence ID" value="NZ_JBIACK010000005.1"/>
</dbReference>
<keyword evidence="3" id="KW-1003">Cell membrane</keyword>
<dbReference type="PANTHER" id="PTHR43266:SF2">
    <property type="entry name" value="MAJOR FACILITATOR SUPERFAMILY (MFS) PROFILE DOMAIN-CONTAINING PROTEIN"/>
    <property type="match status" value="1"/>
</dbReference>
<evidence type="ECO:0000256" key="5">
    <source>
        <dbReference type="ARBA" id="ARBA00022989"/>
    </source>
</evidence>
<dbReference type="InterPro" id="IPR020846">
    <property type="entry name" value="MFS_dom"/>
</dbReference>
<dbReference type="PROSITE" id="PS50850">
    <property type="entry name" value="MFS"/>
    <property type="match status" value="1"/>
</dbReference>
<evidence type="ECO:0000256" key="1">
    <source>
        <dbReference type="ARBA" id="ARBA00004651"/>
    </source>
</evidence>
<name>A0ABW6KAY7_9BACI</name>
<dbReference type="SUPFAM" id="SSF103473">
    <property type="entry name" value="MFS general substrate transporter"/>
    <property type="match status" value="1"/>
</dbReference>
<dbReference type="Proteomes" id="UP001601059">
    <property type="component" value="Unassembled WGS sequence"/>
</dbReference>